<name>A0A0P6XKC9_9CHLR</name>
<comment type="caution">
    <text evidence="2">The sequence shown here is derived from an EMBL/GenBank/DDBJ whole genome shotgun (WGS) entry which is preliminary data.</text>
</comment>
<dbReference type="RefSeq" id="WP_061919577.1">
    <property type="nucleotide sequence ID" value="NZ_DF967971.1"/>
</dbReference>
<dbReference type="OrthoDB" id="526867at2"/>
<dbReference type="Proteomes" id="UP000050514">
    <property type="component" value="Unassembled WGS sequence"/>
</dbReference>
<sequence length="290" mass="33256">MLIRIREFLLDRLTGTPSDRVLNESTGRAPTLTPSQPLDEALRGLMNRLIGEAVSPDGSRVDYARLRTSPLFREDFMELAAGLAHFNPADLPELPQQMSFWINIYNVLVLHGVIALGVQRSVSERWAGLTFFRQAAYRIGGQRLSLDDIEHGILRVNRGHPLLPGAQFADGDPRLDWVLPRLDERIHFTLNCASRSCPPIGVYQPEQLDRQLDLATAHFVDQDVERPTGNSLRLSSIFRWYQGDFGGKEGVIDFLRRYLPENDPRREWIETHRHTLSLIYRPYDWGLNQF</sequence>
<dbReference type="InterPro" id="IPR006869">
    <property type="entry name" value="DUF547"/>
</dbReference>
<dbReference type="PANTHER" id="PTHR46361:SF3">
    <property type="entry name" value="ELECTRON CARRIER_ PROTEIN DISULFIDE OXIDOREDUCTASE"/>
    <property type="match status" value="1"/>
</dbReference>
<feature type="domain" description="DUF547" evidence="1">
    <location>
        <begin position="96"/>
        <end position="220"/>
    </location>
</feature>
<dbReference type="STRING" id="360411.AC812_07250"/>
<dbReference type="Pfam" id="PF04784">
    <property type="entry name" value="DUF547"/>
    <property type="match status" value="1"/>
</dbReference>
<evidence type="ECO:0000313" key="3">
    <source>
        <dbReference type="Proteomes" id="UP000050514"/>
    </source>
</evidence>
<evidence type="ECO:0000313" key="2">
    <source>
        <dbReference type="EMBL" id="KPL76431.1"/>
    </source>
</evidence>
<proteinExistence type="predicted"/>
<reference evidence="2 3" key="1">
    <citation type="submission" date="2015-07" db="EMBL/GenBank/DDBJ databases">
        <title>Draft genome of Bellilinea caldifistulae DSM 17877.</title>
        <authorList>
            <person name="Hemp J."/>
            <person name="Ward L.M."/>
            <person name="Pace L.A."/>
            <person name="Fischer W.W."/>
        </authorList>
    </citation>
    <scope>NUCLEOTIDE SEQUENCE [LARGE SCALE GENOMIC DNA]</scope>
    <source>
        <strain evidence="2 3">GOMI-1</strain>
    </source>
</reference>
<evidence type="ECO:0000259" key="1">
    <source>
        <dbReference type="Pfam" id="PF04784"/>
    </source>
</evidence>
<accession>A0A0P6XKC9</accession>
<dbReference type="PANTHER" id="PTHR46361">
    <property type="entry name" value="ELECTRON CARRIER/ PROTEIN DISULFIDE OXIDOREDUCTASE"/>
    <property type="match status" value="1"/>
</dbReference>
<dbReference type="EMBL" id="LGHJ01000012">
    <property type="protein sequence ID" value="KPL76431.1"/>
    <property type="molecule type" value="Genomic_DNA"/>
</dbReference>
<dbReference type="PATRIC" id="fig|360411.5.peg.1577"/>
<organism evidence="2 3">
    <name type="scientific">Bellilinea caldifistulae</name>
    <dbReference type="NCBI Taxonomy" id="360411"/>
    <lineage>
        <taxon>Bacteria</taxon>
        <taxon>Bacillati</taxon>
        <taxon>Chloroflexota</taxon>
        <taxon>Anaerolineae</taxon>
        <taxon>Anaerolineales</taxon>
        <taxon>Anaerolineaceae</taxon>
        <taxon>Bellilinea</taxon>
    </lineage>
</organism>
<gene>
    <name evidence="2" type="ORF">AC812_07250</name>
</gene>
<keyword evidence="3" id="KW-1185">Reference proteome</keyword>
<protein>
    <recommendedName>
        <fullName evidence="1">DUF547 domain-containing protein</fullName>
    </recommendedName>
</protein>
<dbReference type="AlphaFoldDB" id="A0A0P6XKC9"/>